<protein>
    <recommendedName>
        <fullName evidence="1">diguanylate cyclase</fullName>
        <ecNumber evidence="1">2.7.7.65</ecNumber>
    </recommendedName>
</protein>
<evidence type="ECO:0000256" key="2">
    <source>
        <dbReference type="ARBA" id="ARBA00034247"/>
    </source>
</evidence>
<proteinExistence type="predicted"/>
<dbReference type="SUPFAM" id="SSF55073">
    <property type="entry name" value="Nucleotide cyclase"/>
    <property type="match status" value="1"/>
</dbReference>
<dbReference type="Gene3D" id="2.60.120.10">
    <property type="entry name" value="Jelly Rolls"/>
    <property type="match status" value="1"/>
</dbReference>
<dbReference type="NCBIfam" id="TIGR00254">
    <property type="entry name" value="GGDEF"/>
    <property type="match status" value="1"/>
</dbReference>
<dbReference type="InterPro" id="IPR014710">
    <property type="entry name" value="RmlC-like_jellyroll"/>
</dbReference>
<dbReference type="PROSITE" id="PS50042">
    <property type="entry name" value="CNMP_BINDING_3"/>
    <property type="match status" value="1"/>
</dbReference>
<dbReference type="Pfam" id="PF00990">
    <property type="entry name" value="GGDEF"/>
    <property type="match status" value="1"/>
</dbReference>
<evidence type="ECO:0000313" key="5">
    <source>
        <dbReference type="EMBL" id="MBJ6752741.1"/>
    </source>
</evidence>
<dbReference type="SMART" id="SM00267">
    <property type="entry name" value="GGDEF"/>
    <property type="match status" value="1"/>
</dbReference>
<comment type="caution">
    <text evidence="5">The sequence shown here is derived from an EMBL/GenBank/DDBJ whole genome shotgun (WGS) entry which is preliminary data.</text>
</comment>
<dbReference type="PROSITE" id="PS50887">
    <property type="entry name" value="GGDEF"/>
    <property type="match status" value="1"/>
</dbReference>
<dbReference type="PANTHER" id="PTHR45138:SF9">
    <property type="entry name" value="DIGUANYLATE CYCLASE DGCM-RELATED"/>
    <property type="match status" value="1"/>
</dbReference>
<organism evidence="5 6">
    <name type="scientific">Geomonas anaerohicana</name>
    <dbReference type="NCBI Taxonomy" id="2798583"/>
    <lineage>
        <taxon>Bacteria</taxon>
        <taxon>Pseudomonadati</taxon>
        <taxon>Thermodesulfobacteriota</taxon>
        <taxon>Desulfuromonadia</taxon>
        <taxon>Geobacterales</taxon>
        <taxon>Geobacteraceae</taxon>
        <taxon>Geomonas</taxon>
    </lineage>
</organism>
<dbReference type="SUPFAM" id="SSF51206">
    <property type="entry name" value="cAMP-binding domain-like"/>
    <property type="match status" value="1"/>
</dbReference>
<name>A0ABS0YK69_9BACT</name>
<dbReference type="InterPro" id="IPR018490">
    <property type="entry name" value="cNMP-bd_dom_sf"/>
</dbReference>
<sequence>MSKMLQVVDELPLDRVQLFRDVSQESLQGIIDSCDFRDLPSGQILLRPENINHELFILLSGRLSVHLEDLDSDPVAILEPGEVAGELSVLDGKPTSAYVVADEPCRVMVMPRELVWSLATVSHAAACNLLTILSGRVRKADRTITDQMLRERSFHCYGTVDALTGMHNRYWLNDMLGRMVTRSIRSGTPLAVMMIDIDNFKEFDDSYGHLCGDRAIHAVAQTILGHLRPTVLTARYGGDEFFVAIPGVVVGQALEIAERLREAIAGTEIPSSPAPLPPVTVSIGVAGVNRGQGVDDVIAAADAALYRAKALGRNSVSQ</sequence>
<dbReference type="InterPro" id="IPR043128">
    <property type="entry name" value="Rev_trsase/Diguanyl_cyclase"/>
</dbReference>
<dbReference type="InterPro" id="IPR050469">
    <property type="entry name" value="Diguanylate_Cyclase"/>
</dbReference>
<dbReference type="SMART" id="SM00100">
    <property type="entry name" value="cNMP"/>
    <property type="match status" value="1"/>
</dbReference>
<dbReference type="InterPro" id="IPR000595">
    <property type="entry name" value="cNMP-bd_dom"/>
</dbReference>
<evidence type="ECO:0000313" key="6">
    <source>
        <dbReference type="Proteomes" id="UP000614714"/>
    </source>
</evidence>
<evidence type="ECO:0000259" key="4">
    <source>
        <dbReference type="PROSITE" id="PS50887"/>
    </source>
</evidence>
<gene>
    <name evidence="5" type="ORF">JFN91_21195</name>
</gene>
<evidence type="ECO:0000259" key="3">
    <source>
        <dbReference type="PROSITE" id="PS50042"/>
    </source>
</evidence>
<dbReference type="CDD" id="cd01949">
    <property type="entry name" value="GGDEF"/>
    <property type="match status" value="1"/>
</dbReference>
<dbReference type="EC" id="2.7.7.65" evidence="1"/>
<accession>A0ABS0YK69</accession>
<feature type="domain" description="Cyclic nucleotide-binding" evidence="3">
    <location>
        <begin position="18"/>
        <end position="113"/>
    </location>
</feature>
<dbReference type="EMBL" id="JAEMHL010000023">
    <property type="protein sequence ID" value="MBJ6752741.1"/>
    <property type="molecule type" value="Genomic_DNA"/>
</dbReference>
<dbReference type="CDD" id="cd00038">
    <property type="entry name" value="CAP_ED"/>
    <property type="match status" value="1"/>
</dbReference>
<feature type="domain" description="GGDEF" evidence="4">
    <location>
        <begin position="188"/>
        <end position="318"/>
    </location>
</feature>
<dbReference type="Proteomes" id="UP000614714">
    <property type="component" value="Unassembled WGS sequence"/>
</dbReference>
<dbReference type="PANTHER" id="PTHR45138">
    <property type="entry name" value="REGULATORY COMPONENTS OF SENSORY TRANSDUCTION SYSTEM"/>
    <property type="match status" value="1"/>
</dbReference>
<reference evidence="5 6" key="1">
    <citation type="submission" date="2020-12" db="EMBL/GenBank/DDBJ databases">
        <title>Geomonas sp. Red421, isolated from paddy soil.</title>
        <authorList>
            <person name="Xu Z."/>
            <person name="Zhang Z."/>
            <person name="Masuda Y."/>
            <person name="Itoh H."/>
            <person name="Senoo K."/>
        </authorList>
    </citation>
    <scope>NUCLEOTIDE SEQUENCE [LARGE SCALE GENOMIC DNA]</scope>
    <source>
        <strain evidence="5 6">Red421</strain>
    </source>
</reference>
<evidence type="ECO:0000256" key="1">
    <source>
        <dbReference type="ARBA" id="ARBA00012528"/>
    </source>
</evidence>
<comment type="catalytic activity">
    <reaction evidence="2">
        <text>2 GTP = 3',3'-c-di-GMP + 2 diphosphate</text>
        <dbReference type="Rhea" id="RHEA:24898"/>
        <dbReference type="ChEBI" id="CHEBI:33019"/>
        <dbReference type="ChEBI" id="CHEBI:37565"/>
        <dbReference type="ChEBI" id="CHEBI:58805"/>
        <dbReference type="EC" id="2.7.7.65"/>
    </reaction>
</comment>
<dbReference type="Pfam" id="PF00027">
    <property type="entry name" value="cNMP_binding"/>
    <property type="match status" value="1"/>
</dbReference>
<dbReference type="InterPro" id="IPR000160">
    <property type="entry name" value="GGDEF_dom"/>
</dbReference>
<dbReference type="Gene3D" id="3.30.70.270">
    <property type="match status" value="1"/>
</dbReference>
<dbReference type="InterPro" id="IPR029787">
    <property type="entry name" value="Nucleotide_cyclase"/>
</dbReference>
<dbReference type="RefSeq" id="WP_199391138.1">
    <property type="nucleotide sequence ID" value="NZ_JAEMHL010000023.1"/>
</dbReference>
<keyword evidence="6" id="KW-1185">Reference proteome</keyword>